<accession>A0A4Y2DES9</accession>
<dbReference type="AlphaFoldDB" id="A0A4Y2DES9"/>
<proteinExistence type="predicted"/>
<sequence length="106" mass="12287">MHHNVPPVDIKFKEGNKIWNGLKDMKNFKTINFENVEEINFSLNLYKVVRALFGHRRPLLVEKPRKVFPIRAVIVRCGYRNAQTSLICAIQYESKMDPALSDDALS</sequence>
<organism evidence="1 2">
    <name type="scientific">Araneus ventricosus</name>
    <name type="common">Orbweaver spider</name>
    <name type="synonym">Epeira ventricosa</name>
    <dbReference type="NCBI Taxonomy" id="182803"/>
    <lineage>
        <taxon>Eukaryota</taxon>
        <taxon>Metazoa</taxon>
        <taxon>Ecdysozoa</taxon>
        <taxon>Arthropoda</taxon>
        <taxon>Chelicerata</taxon>
        <taxon>Arachnida</taxon>
        <taxon>Araneae</taxon>
        <taxon>Araneomorphae</taxon>
        <taxon>Entelegynae</taxon>
        <taxon>Araneoidea</taxon>
        <taxon>Araneidae</taxon>
        <taxon>Araneus</taxon>
    </lineage>
</organism>
<dbReference type="Proteomes" id="UP000499080">
    <property type="component" value="Unassembled WGS sequence"/>
</dbReference>
<reference evidence="1 2" key="1">
    <citation type="journal article" date="2019" name="Sci. Rep.">
        <title>Orb-weaving spider Araneus ventricosus genome elucidates the spidroin gene catalogue.</title>
        <authorList>
            <person name="Kono N."/>
            <person name="Nakamura H."/>
            <person name="Ohtoshi R."/>
            <person name="Moran D.A.P."/>
            <person name="Shinohara A."/>
            <person name="Yoshida Y."/>
            <person name="Fujiwara M."/>
            <person name="Mori M."/>
            <person name="Tomita M."/>
            <person name="Arakawa K."/>
        </authorList>
    </citation>
    <scope>NUCLEOTIDE SEQUENCE [LARGE SCALE GENOMIC DNA]</scope>
</reference>
<gene>
    <name evidence="1" type="ORF">AVEN_209939_1</name>
</gene>
<name>A0A4Y2DES9_ARAVE</name>
<keyword evidence="2" id="KW-1185">Reference proteome</keyword>
<evidence type="ECO:0000313" key="1">
    <source>
        <dbReference type="EMBL" id="GBM14045.1"/>
    </source>
</evidence>
<comment type="caution">
    <text evidence="1">The sequence shown here is derived from an EMBL/GenBank/DDBJ whole genome shotgun (WGS) entry which is preliminary data.</text>
</comment>
<protein>
    <submittedName>
        <fullName evidence="1">Uncharacterized protein</fullName>
    </submittedName>
</protein>
<dbReference type="EMBL" id="BGPR01000338">
    <property type="protein sequence ID" value="GBM14045.1"/>
    <property type="molecule type" value="Genomic_DNA"/>
</dbReference>
<evidence type="ECO:0000313" key="2">
    <source>
        <dbReference type="Proteomes" id="UP000499080"/>
    </source>
</evidence>